<dbReference type="InterPro" id="IPR011701">
    <property type="entry name" value="MFS"/>
</dbReference>
<feature type="transmembrane region" description="Helical" evidence="7">
    <location>
        <begin position="50"/>
        <end position="70"/>
    </location>
</feature>
<accession>A0A0F4LPA2</accession>
<dbReference type="InterPro" id="IPR036259">
    <property type="entry name" value="MFS_trans_sf"/>
</dbReference>
<feature type="transmembrane region" description="Helical" evidence="7">
    <location>
        <begin position="269"/>
        <end position="290"/>
    </location>
</feature>
<dbReference type="PRINTS" id="PR01036">
    <property type="entry name" value="TCRTETB"/>
</dbReference>
<evidence type="ECO:0000256" key="7">
    <source>
        <dbReference type="SAM" id="Phobius"/>
    </source>
</evidence>
<feature type="transmembrane region" description="Helical" evidence="7">
    <location>
        <begin position="441"/>
        <end position="460"/>
    </location>
</feature>
<reference evidence="9 10" key="1">
    <citation type="submission" date="2015-01" db="EMBL/GenBank/DDBJ databases">
        <title>Comparative genomics of the lactic acid bacteria isolated from the honey bee gut.</title>
        <authorList>
            <person name="Ellegaard K.M."/>
            <person name="Tamarit D."/>
            <person name="Javelind E."/>
            <person name="Olofsson T."/>
            <person name="Andersson S.G."/>
            <person name="Vasquez A."/>
        </authorList>
    </citation>
    <scope>NUCLEOTIDE SEQUENCE [LARGE SCALE GENOMIC DNA]</scope>
    <source>
        <strain evidence="9 10">Bin4</strain>
    </source>
</reference>
<keyword evidence="6 7" id="KW-0472">Membrane</keyword>
<keyword evidence="4 7" id="KW-0812">Transmembrane</keyword>
<evidence type="ECO:0000259" key="8">
    <source>
        <dbReference type="PROSITE" id="PS50850"/>
    </source>
</evidence>
<evidence type="ECO:0000313" key="9">
    <source>
        <dbReference type="EMBL" id="KJY60420.1"/>
    </source>
</evidence>
<dbReference type="PANTHER" id="PTHR42718:SF43">
    <property type="entry name" value="LINCOMYCIN RESISTANCE PROTEIN LMRB"/>
    <property type="match status" value="1"/>
</dbReference>
<feature type="transmembrane region" description="Helical" evidence="7">
    <location>
        <begin position="336"/>
        <end position="353"/>
    </location>
</feature>
<organism evidence="9 10">
    <name type="scientific">Bombilactobacillus mellifer</name>
    <dbReference type="NCBI Taxonomy" id="1218492"/>
    <lineage>
        <taxon>Bacteria</taxon>
        <taxon>Bacillati</taxon>
        <taxon>Bacillota</taxon>
        <taxon>Bacilli</taxon>
        <taxon>Lactobacillales</taxon>
        <taxon>Lactobacillaceae</taxon>
        <taxon>Bombilactobacillus</taxon>
    </lineage>
</organism>
<dbReference type="Pfam" id="PF07690">
    <property type="entry name" value="MFS_1"/>
    <property type="match status" value="1"/>
</dbReference>
<protein>
    <submittedName>
        <fullName evidence="9">Permease of the major facilitator superfamily</fullName>
    </submittedName>
</protein>
<proteinExistence type="predicted"/>
<dbReference type="InterPro" id="IPR004638">
    <property type="entry name" value="EmrB-like"/>
</dbReference>
<evidence type="ECO:0000256" key="5">
    <source>
        <dbReference type="ARBA" id="ARBA00022989"/>
    </source>
</evidence>
<feature type="transmembrane region" description="Helical" evidence="7">
    <location>
        <begin position="144"/>
        <end position="164"/>
    </location>
</feature>
<feature type="transmembrane region" description="Helical" evidence="7">
    <location>
        <begin position="359"/>
        <end position="377"/>
    </location>
</feature>
<dbReference type="NCBIfam" id="TIGR00711">
    <property type="entry name" value="efflux_EmrB"/>
    <property type="match status" value="1"/>
</dbReference>
<keyword evidence="5 7" id="KW-1133">Transmembrane helix</keyword>
<dbReference type="HOGENOM" id="CLU_000960_28_0_9"/>
<dbReference type="Gene3D" id="1.20.1720.10">
    <property type="entry name" value="Multidrug resistance protein D"/>
    <property type="match status" value="1"/>
</dbReference>
<gene>
    <name evidence="9" type="ORF">JG30_15430</name>
</gene>
<evidence type="ECO:0000256" key="3">
    <source>
        <dbReference type="ARBA" id="ARBA00022475"/>
    </source>
</evidence>
<evidence type="ECO:0000256" key="4">
    <source>
        <dbReference type="ARBA" id="ARBA00022692"/>
    </source>
</evidence>
<keyword evidence="3" id="KW-1003">Cell membrane</keyword>
<feature type="transmembrane region" description="Helical" evidence="7">
    <location>
        <begin position="111"/>
        <end position="132"/>
    </location>
</feature>
<name>A0A0F4LPA2_9LACO</name>
<dbReference type="AlphaFoldDB" id="A0A0F4LPA2"/>
<dbReference type="Proteomes" id="UP000033558">
    <property type="component" value="Unassembled WGS sequence"/>
</dbReference>
<evidence type="ECO:0000313" key="10">
    <source>
        <dbReference type="Proteomes" id="UP000033558"/>
    </source>
</evidence>
<sequence length="465" mass="49847">MKTGQTSGTIEHHWLVMASMMIGAFVGMLSETSLNIALPQLMQAFQIPAASVQWLVTGYMLVIGIILPFSSLLTKWFSTRQLVIFGLVDFIVGAVIAALAPNFVILLLGRMIQGLGTGIVLPLMFTVAMLIFPPQKLGTAMGVCALVIMLAPAIGPTLTGIILGKLSWNWVFWLFVPFLVLALILALLYLPNVGQITKPHVDVISLLESILGFGCLVMGVSFAAEWGWSSPLVLALILGGVIILGFYGYRQIHLENPIINLRLFSKRDFTVGALCVMLDFAIILSAMYLLPQYLQRGLLLPVAFTGMIMLPGGIVNALVSALSGRLFDELGARKPVIAGFLIAIGGIVLLLLSQSHSTVGYIITAHVVLMIGCPLAMSPAQTHALNSLKGLESADGSTILNTLQQIIGAVATALATSFLSWGQAAYQGTNHAARFVNGVHFGLYFTLALAVLGLVLGWLIKPQRR</sequence>
<dbReference type="PANTHER" id="PTHR42718">
    <property type="entry name" value="MAJOR FACILITATOR SUPERFAMILY MULTIDRUG TRANSPORTER MFSC"/>
    <property type="match status" value="1"/>
</dbReference>
<dbReference type="GO" id="GO:0022857">
    <property type="term" value="F:transmembrane transporter activity"/>
    <property type="evidence" value="ECO:0007669"/>
    <property type="project" value="InterPro"/>
</dbReference>
<feature type="transmembrane region" description="Helical" evidence="7">
    <location>
        <begin position="302"/>
        <end position="324"/>
    </location>
</feature>
<comment type="caution">
    <text evidence="9">The sequence shown here is derived from an EMBL/GenBank/DDBJ whole genome shotgun (WGS) entry which is preliminary data.</text>
</comment>
<dbReference type="PROSITE" id="PS50850">
    <property type="entry name" value="MFS"/>
    <property type="match status" value="1"/>
</dbReference>
<evidence type="ECO:0000256" key="6">
    <source>
        <dbReference type="ARBA" id="ARBA00023136"/>
    </source>
</evidence>
<feature type="transmembrane region" description="Helical" evidence="7">
    <location>
        <begin position="12"/>
        <end position="30"/>
    </location>
</feature>
<feature type="transmembrane region" description="Helical" evidence="7">
    <location>
        <begin position="82"/>
        <end position="105"/>
    </location>
</feature>
<feature type="transmembrane region" description="Helical" evidence="7">
    <location>
        <begin position="398"/>
        <end position="421"/>
    </location>
</feature>
<dbReference type="InterPro" id="IPR020846">
    <property type="entry name" value="MFS_dom"/>
</dbReference>
<dbReference type="STRING" id="1218492.JG30_15430"/>
<feature type="domain" description="Major facilitator superfamily (MFS) profile" evidence="8">
    <location>
        <begin position="16"/>
        <end position="465"/>
    </location>
</feature>
<dbReference type="GO" id="GO:0005886">
    <property type="term" value="C:plasma membrane"/>
    <property type="evidence" value="ECO:0007669"/>
    <property type="project" value="UniProtKB-SubCell"/>
</dbReference>
<dbReference type="PATRIC" id="fig|1218492.5.peg.1599"/>
<keyword evidence="2" id="KW-0813">Transport</keyword>
<dbReference type="Gene3D" id="1.20.1250.20">
    <property type="entry name" value="MFS general substrate transporter like domains"/>
    <property type="match status" value="1"/>
</dbReference>
<dbReference type="OrthoDB" id="9816041at2"/>
<dbReference type="SUPFAM" id="SSF103473">
    <property type="entry name" value="MFS general substrate transporter"/>
    <property type="match status" value="2"/>
</dbReference>
<feature type="transmembrane region" description="Helical" evidence="7">
    <location>
        <begin position="170"/>
        <end position="191"/>
    </location>
</feature>
<dbReference type="EMBL" id="JXJQ01000011">
    <property type="protein sequence ID" value="KJY60420.1"/>
    <property type="molecule type" value="Genomic_DNA"/>
</dbReference>
<dbReference type="CDD" id="cd17503">
    <property type="entry name" value="MFS_LmrB_MDR_like"/>
    <property type="match status" value="1"/>
</dbReference>
<comment type="subcellular location">
    <subcellularLocation>
        <location evidence="1">Cell membrane</location>
        <topology evidence="1">Multi-pass membrane protein</topology>
    </subcellularLocation>
</comment>
<evidence type="ECO:0000256" key="1">
    <source>
        <dbReference type="ARBA" id="ARBA00004651"/>
    </source>
</evidence>
<feature type="transmembrane region" description="Helical" evidence="7">
    <location>
        <begin position="230"/>
        <end position="249"/>
    </location>
</feature>
<keyword evidence="10" id="KW-1185">Reference proteome</keyword>
<dbReference type="RefSeq" id="WP_046317747.1">
    <property type="nucleotide sequence ID" value="NZ_JAMBJK010000016.1"/>
</dbReference>
<evidence type="ECO:0000256" key="2">
    <source>
        <dbReference type="ARBA" id="ARBA00022448"/>
    </source>
</evidence>
<feature type="transmembrane region" description="Helical" evidence="7">
    <location>
        <begin position="203"/>
        <end position="224"/>
    </location>
</feature>